<evidence type="ECO:0000313" key="11">
    <source>
        <dbReference type="EMBL" id="NEZ61019.1"/>
    </source>
</evidence>
<evidence type="ECO:0000256" key="8">
    <source>
        <dbReference type="SAM" id="Coils"/>
    </source>
</evidence>
<keyword evidence="5" id="KW-1035">Host cytoplasm</keyword>
<gene>
    <name evidence="11" type="ORF">DXZ20_36375</name>
</gene>
<dbReference type="InterPro" id="IPR051018">
    <property type="entry name" value="Bacteriophage_GH24"/>
</dbReference>
<dbReference type="CDD" id="cd00737">
    <property type="entry name" value="lyz_endolysin_autolysin"/>
    <property type="match status" value="1"/>
</dbReference>
<evidence type="ECO:0000256" key="2">
    <source>
        <dbReference type="ARBA" id="ARBA00022529"/>
    </source>
</evidence>
<dbReference type="EC" id="3.2.1.17" evidence="7"/>
<keyword evidence="4 7" id="KW-0378">Hydrolase</keyword>
<keyword evidence="12" id="KW-1185">Reference proteome</keyword>
<dbReference type="Gene3D" id="1.10.530.40">
    <property type="match status" value="1"/>
</dbReference>
<reference evidence="11 12" key="1">
    <citation type="journal article" date="2020" name="Microb. Ecol.">
        <title>Ecogenomics of the Marine Benthic Filamentous Cyanobacterium Adonisia.</title>
        <authorList>
            <person name="Walter J.M."/>
            <person name="Coutinho F.H."/>
            <person name="Leomil L."/>
            <person name="Hargreaves P.I."/>
            <person name="Campeao M.E."/>
            <person name="Vieira V.V."/>
            <person name="Silva B.S."/>
            <person name="Fistarol G.O."/>
            <person name="Salomon P.S."/>
            <person name="Sawabe T."/>
            <person name="Mino S."/>
            <person name="Hosokawa M."/>
            <person name="Miyashita H."/>
            <person name="Maruyama F."/>
            <person name="van Verk M.C."/>
            <person name="Dutilh B.E."/>
            <person name="Thompson C.C."/>
            <person name="Thompson F.L."/>
        </authorList>
    </citation>
    <scope>NUCLEOTIDE SEQUENCE [LARGE SCALE GENOMIC DNA]</scope>
    <source>
        <strain evidence="11 12">CCMR0081</strain>
    </source>
</reference>
<dbReference type="Pfam" id="PF00959">
    <property type="entry name" value="Phage_lysozyme"/>
    <property type="match status" value="1"/>
</dbReference>
<evidence type="ECO:0000256" key="4">
    <source>
        <dbReference type="ARBA" id="ARBA00022801"/>
    </source>
</evidence>
<keyword evidence="2 7" id="KW-0929">Antimicrobial</keyword>
<dbReference type="Pfam" id="PF01551">
    <property type="entry name" value="Peptidase_M23"/>
    <property type="match status" value="1"/>
</dbReference>
<dbReference type="GO" id="GO:0009253">
    <property type="term" value="P:peptidoglycan catabolic process"/>
    <property type="evidence" value="ECO:0007669"/>
    <property type="project" value="InterPro"/>
</dbReference>
<keyword evidence="9" id="KW-0812">Transmembrane</keyword>
<evidence type="ECO:0000259" key="10">
    <source>
        <dbReference type="Pfam" id="PF01551"/>
    </source>
</evidence>
<dbReference type="InterPro" id="IPR023346">
    <property type="entry name" value="Lysozyme-like_dom_sf"/>
</dbReference>
<dbReference type="EMBL" id="QXHD01000004">
    <property type="protein sequence ID" value="NEZ61019.1"/>
    <property type="molecule type" value="Genomic_DNA"/>
</dbReference>
<dbReference type="PANTHER" id="PTHR38107:SF3">
    <property type="entry name" value="LYSOZYME RRRD-RELATED"/>
    <property type="match status" value="1"/>
</dbReference>
<comment type="similarity">
    <text evidence="7">Belongs to the glycosyl hydrolase 24 family.</text>
</comment>
<feature type="domain" description="M23ase beta-sheet core" evidence="10">
    <location>
        <begin position="200"/>
        <end position="272"/>
    </location>
</feature>
<sequence length="462" mass="51045">MQINAGRTPMSDSTPPLNWKWRIAQNLAKRAKRKTRQHPVTGYVAEHHLPSLKTREGIAATLALSALTDALREQNDLQRRRVARLEQRAEQQRSLIEALVQFLVVFLLLLSVGGYAAFNWAVTELGAQINAISSLPGMGWLLEGTELPEKHQHPRDGVYMPSVASFDPLAIATPYLYDNSPPGAWDFTLIDPKTDSTRVAIPSPCPGIIEEIGQTKRAGNYLWLKCSDGNRWFMAHLHRYQVAQDSTVQLGQALGLQGSTGNSTGDHVHAVIDPVTGDRTDRTATKPILDKAFRFWKQGNQLANSHLSPLSDTAIELVKQLEGLQLEAYPDGTDANGLKRWSIGYGTPSRPGEQITPTEADKRLQAHLAVASQRVSDLVTVPLAETQRTALISFEYNTGGLATSELLRHLNNGNLQAAAAAFEDWVYWVPHGQVDPEIAPGLVQRRKREQQLFLESIQISAS</sequence>
<keyword evidence="6 7" id="KW-0326">Glycosidase</keyword>
<dbReference type="InterPro" id="IPR011055">
    <property type="entry name" value="Dup_hybrid_motif"/>
</dbReference>
<dbReference type="HAMAP" id="MF_04110">
    <property type="entry name" value="ENDOLYSIN_T4"/>
    <property type="match status" value="1"/>
</dbReference>
<keyword evidence="8" id="KW-0175">Coiled coil</keyword>
<accession>A0A6M0RXU8</accession>
<dbReference type="SUPFAM" id="SSF51261">
    <property type="entry name" value="Duplicated hybrid motif"/>
    <property type="match status" value="1"/>
</dbReference>
<evidence type="ECO:0000313" key="12">
    <source>
        <dbReference type="Proteomes" id="UP000481033"/>
    </source>
</evidence>
<organism evidence="11 12">
    <name type="scientific">Adonisia turfae CCMR0081</name>
    <dbReference type="NCBI Taxonomy" id="2292702"/>
    <lineage>
        <taxon>Bacteria</taxon>
        <taxon>Bacillati</taxon>
        <taxon>Cyanobacteriota</taxon>
        <taxon>Adonisia</taxon>
        <taxon>Adonisia turfae</taxon>
    </lineage>
</organism>
<dbReference type="GO" id="GO:0031640">
    <property type="term" value="P:killing of cells of another organism"/>
    <property type="evidence" value="ECO:0007669"/>
    <property type="project" value="UniProtKB-KW"/>
</dbReference>
<protein>
    <recommendedName>
        <fullName evidence="7">Lysozyme</fullName>
        <ecNumber evidence="7">3.2.1.17</ecNumber>
    </recommendedName>
</protein>
<dbReference type="GO" id="GO:0016998">
    <property type="term" value="P:cell wall macromolecule catabolic process"/>
    <property type="evidence" value="ECO:0007669"/>
    <property type="project" value="InterPro"/>
</dbReference>
<dbReference type="InterPro" id="IPR023347">
    <property type="entry name" value="Lysozyme_dom_sf"/>
</dbReference>
<dbReference type="InterPro" id="IPR033907">
    <property type="entry name" value="Endolysin_autolysin"/>
</dbReference>
<evidence type="ECO:0000256" key="7">
    <source>
        <dbReference type="RuleBase" id="RU003788"/>
    </source>
</evidence>
<keyword evidence="3 7" id="KW-0081">Bacteriolytic enzyme</keyword>
<name>A0A6M0RXU8_9CYAN</name>
<evidence type="ECO:0000256" key="6">
    <source>
        <dbReference type="ARBA" id="ARBA00023295"/>
    </source>
</evidence>
<dbReference type="Gene3D" id="2.70.70.10">
    <property type="entry name" value="Glucose Permease (Domain IIA)"/>
    <property type="match status" value="1"/>
</dbReference>
<evidence type="ECO:0000256" key="3">
    <source>
        <dbReference type="ARBA" id="ARBA00022638"/>
    </source>
</evidence>
<dbReference type="GO" id="GO:0042742">
    <property type="term" value="P:defense response to bacterium"/>
    <property type="evidence" value="ECO:0007669"/>
    <property type="project" value="UniProtKB-KW"/>
</dbReference>
<keyword evidence="9" id="KW-0472">Membrane</keyword>
<dbReference type="GO" id="GO:0003796">
    <property type="term" value="F:lysozyme activity"/>
    <property type="evidence" value="ECO:0007669"/>
    <property type="project" value="UniProtKB-EC"/>
</dbReference>
<dbReference type="AlphaFoldDB" id="A0A6M0RXU8"/>
<dbReference type="CDD" id="cd12797">
    <property type="entry name" value="M23_peptidase"/>
    <property type="match status" value="1"/>
</dbReference>
<evidence type="ECO:0000256" key="9">
    <source>
        <dbReference type="SAM" id="Phobius"/>
    </source>
</evidence>
<dbReference type="Proteomes" id="UP000481033">
    <property type="component" value="Unassembled WGS sequence"/>
</dbReference>
<feature type="coiled-coil region" evidence="8">
    <location>
        <begin position="68"/>
        <end position="95"/>
    </location>
</feature>
<dbReference type="InterPro" id="IPR034690">
    <property type="entry name" value="Endolysin_T4_type"/>
</dbReference>
<keyword evidence="9" id="KW-1133">Transmembrane helix</keyword>
<comment type="catalytic activity">
    <reaction evidence="1 7">
        <text>Hydrolysis of (1-&gt;4)-beta-linkages between N-acetylmuramic acid and N-acetyl-D-glucosamine residues in a peptidoglycan and between N-acetyl-D-glucosamine residues in chitodextrins.</text>
        <dbReference type="EC" id="3.2.1.17"/>
    </reaction>
</comment>
<dbReference type="PANTHER" id="PTHR38107">
    <property type="match status" value="1"/>
</dbReference>
<comment type="caution">
    <text evidence="11">The sequence shown here is derived from an EMBL/GenBank/DDBJ whole genome shotgun (WGS) entry which is preliminary data.</text>
</comment>
<dbReference type="InterPro" id="IPR016047">
    <property type="entry name" value="M23ase_b-sheet_dom"/>
</dbReference>
<proteinExistence type="inferred from homology"/>
<feature type="transmembrane region" description="Helical" evidence="9">
    <location>
        <begin position="98"/>
        <end position="118"/>
    </location>
</feature>
<evidence type="ECO:0000256" key="5">
    <source>
        <dbReference type="ARBA" id="ARBA00023200"/>
    </source>
</evidence>
<dbReference type="InterPro" id="IPR002196">
    <property type="entry name" value="Glyco_hydro_24"/>
</dbReference>
<evidence type="ECO:0000256" key="1">
    <source>
        <dbReference type="ARBA" id="ARBA00000632"/>
    </source>
</evidence>
<dbReference type="SUPFAM" id="SSF53955">
    <property type="entry name" value="Lysozyme-like"/>
    <property type="match status" value="1"/>
</dbReference>